<name>A0A9X4KD46_9BACL</name>
<proteinExistence type="predicted"/>
<gene>
    <name evidence="1" type="ORF">OMP38_03070</name>
</gene>
<evidence type="ECO:0000313" key="2">
    <source>
        <dbReference type="Proteomes" id="UP001153387"/>
    </source>
</evidence>
<comment type="caution">
    <text evidence="1">The sequence shown here is derived from an EMBL/GenBank/DDBJ whole genome shotgun (WGS) entry which is preliminary data.</text>
</comment>
<sequence length="181" mass="21394">MMFAKDYLRSHFYRNDQIIEEGYEYEQIMNNPDVLNLSKFLSKNGEEIIIAENVLNYTKIMFLNDNKITDYDRYQMKYKNKNSDPGDSFDSEVLYWEAVHEGEIDPTQKNSSMTDPQTYFEDLSDVYSYDKYEVLRKYINIIIQSDNLPISMESDIYSSISGYGENKLNKMANIGYKKTNK</sequence>
<dbReference type="AlphaFoldDB" id="A0A9X4KD46"/>
<reference evidence="1 2" key="1">
    <citation type="submission" date="2022-10" db="EMBL/GenBank/DDBJ databases">
        <title>Comparative genomic analysis of Cohnella hashimotonis sp. nov., isolated from the International Space Station.</title>
        <authorList>
            <person name="Simpson A."/>
            <person name="Venkateswaran K."/>
        </authorList>
    </citation>
    <scope>NUCLEOTIDE SEQUENCE [LARGE SCALE GENOMIC DNA]</scope>
    <source>
        <strain evidence="1 2">DSM 18997</strain>
    </source>
</reference>
<dbReference type="Proteomes" id="UP001153387">
    <property type="component" value="Unassembled WGS sequence"/>
</dbReference>
<dbReference type="EMBL" id="JAPDHZ010000002">
    <property type="protein sequence ID" value="MDG0789944.1"/>
    <property type="molecule type" value="Genomic_DNA"/>
</dbReference>
<keyword evidence="2" id="KW-1185">Reference proteome</keyword>
<accession>A0A9X4KD46</accession>
<protein>
    <submittedName>
        <fullName evidence="1">Uncharacterized protein</fullName>
    </submittedName>
</protein>
<dbReference type="RefSeq" id="WP_277563831.1">
    <property type="nucleotide sequence ID" value="NZ_JAPDHZ010000002.1"/>
</dbReference>
<evidence type="ECO:0000313" key="1">
    <source>
        <dbReference type="EMBL" id="MDG0789944.1"/>
    </source>
</evidence>
<organism evidence="1 2">
    <name type="scientific">Cohnella ginsengisoli</name>
    <dbReference type="NCBI Taxonomy" id="425004"/>
    <lineage>
        <taxon>Bacteria</taxon>
        <taxon>Bacillati</taxon>
        <taxon>Bacillota</taxon>
        <taxon>Bacilli</taxon>
        <taxon>Bacillales</taxon>
        <taxon>Paenibacillaceae</taxon>
        <taxon>Cohnella</taxon>
    </lineage>
</organism>